<dbReference type="InParanoid" id="D6WZS2"/>
<accession>D6WZS2</accession>
<feature type="region of interest" description="Disordered" evidence="1">
    <location>
        <begin position="124"/>
        <end position="147"/>
    </location>
</feature>
<reference evidence="2 3" key="1">
    <citation type="journal article" date="2008" name="Nature">
        <title>The genome of the model beetle and pest Tribolium castaneum.</title>
        <authorList>
            <consortium name="Tribolium Genome Sequencing Consortium"/>
            <person name="Richards S."/>
            <person name="Gibbs R.A."/>
            <person name="Weinstock G.M."/>
            <person name="Brown S.J."/>
            <person name="Denell R."/>
            <person name="Beeman R.W."/>
            <person name="Gibbs R."/>
            <person name="Beeman R.W."/>
            <person name="Brown S.J."/>
            <person name="Bucher G."/>
            <person name="Friedrich M."/>
            <person name="Grimmelikhuijzen C.J."/>
            <person name="Klingler M."/>
            <person name="Lorenzen M."/>
            <person name="Richards S."/>
            <person name="Roth S."/>
            <person name="Schroder R."/>
            <person name="Tautz D."/>
            <person name="Zdobnov E.M."/>
            <person name="Muzny D."/>
            <person name="Gibbs R.A."/>
            <person name="Weinstock G.M."/>
            <person name="Attaway T."/>
            <person name="Bell S."/>
            <person name="Buhay C.J."/>
            <person name="Chandrabose M.N."/>
            <person name="Chavez D."/>
            <person name="Clerk-Blankenburg K.P."/>
            <person name="Cree A."/>
            <person name="Dao M."/>
            <person name="Davis C."/>
            <person name="Chacko J."/>
            <person name="Dinh H."/>
            <person name="Dugan-Rocha S."/>
            <person name="Fowler G."/>
            <person name="Garner T.T."/>
            <person name="Garnes J."/>
            <person name="Gnirke A."/>
            <person name="Hawes A."/>
            <person name="Hernandez J."/>
            <person name="Hines S."/>
            <person name="Holder M."/>
            <person name="Hume J."/>
            <person name="Jhangiani S.N."/>
            <person name="Joshi V."/>
            <person name="Khan Z.M."/>
            <person name="Jackson L."/>
            <person name="Kovar C."/>
            <person name="Kowis A."/>
            <person name="Lee S."/>
            <person name="Lewis L.R."/>
            <person name="Margolis J."/>
            <person name="Morgan M."/>
            <person name="Nazareth L.V."/>
            <person name="Nguyen N."/>
            <person name="Okwuonu G."/>
            <person name="Parker D."/>
            <person name="Richards S."/>
            <person name="Ruiz S.J."/>
            <person name="Santibanez J."/>
            <person name="Savard J."/>
            <person name="Scherer S.E."/>
            <person name="Schneider B."/>
            <person name="Sodergren E."/>
            <person name="Tautz D."/>
            <person name="Vattahil S."/>
            <person name="Villasana D."/>
            <person name="White C.S."/>
            <person name="Wright R."/>
            <person name="Park Y."/>
            <person name="Beeman R.W."/>
            <person name="Lord J."/>
            <person name="Oppert B."/>
            <person name="Lorenzen M."/>
            <person name="Brown S."/>
            <person name="Wang L."/>
            <person name="Savard J."/>
            <person name="Tautz D."/>
            <person name="Richards S."/>
            <person name="Weinstock G."/>
            <person name="Gibbs R.A."/>
            <person name="Liu Y."/>
            <person name="Worley K."/>
            <person name="Weinstock G."/>
            <person name="Elsik C.G."/>
            <person name="Reese J.T."/>
            <person name="Elhaik E."/>
            <person name="Landan G."/>
            <person name="Graur D."/>
            <person name="Arensburger P."/>
            <person name="Atkinson P."/>
            <person name="Beeman R.W."/>
            <person name="Beidler J."/>
            <person name="Brown S.J."/>
            <person name="Demuth J.P."/>
            <person name="Drury D.W."/>
            <person name="Du Y.Z."/>
            <person name="Fujiwara H."/>
            <person name="Lorenzen M."/>
            <person name="Maselli V."/>
            <person name="Osanai M."/>
            <person name="Park Y."/>
            <person name="Robertson H.M."/>
            <person name="Tu Z."/>
            <person name="Wang J.J."/>
            <person name="Wang S."/>
            <person name="Richards S."/>
            <person name="Song H."/>
            <person name="Zhang L."/>
            <person name="Sodergren E."/>
            <person name="Werner D."/>
            <person name="Stanke M."/>
            <person name="Morgenstern B."/>
            <person name="Solovyev V."/>
            <person name="Kosarev P."/>
            <person name="Brown G."/>
            <person name="Chen H.C."/>
            <person name="Ermolaeva O."/>
            <person name="Hlavina W."/>
            <person name="Kapustin Y."/>
            <person name="Kiryutin B."/>
            <person name="Kitts P."/>
            <person name="Maglott D."/>
            <person name="Pruitt K."/>
            <person name="Sapojnikov V."/>
            <person name="Souvorov A."/>
            <person name="Mackey A.J."/>
            <person name="Waterhouse R.M."/>
            <person name="Wyder S."/>
            <person name="Zdobnov E.M."/>
            <person name="Zdobnov E.M."/>
            <person name="Wyder S."/>
            <person name="Kriventseva E.V."/>
            <person name="Kadowaki T."/>
            <person name="Bork P."/>
            <person name="Aranda M."/>
            <person name="Bao R."/>
            <person name="Beermann A."/>
            <person name="Berns N."/>
            <person name="Bolognesi R."/>
            <person name="Bonneton F."/>
            <person name="Bopp D."/>
            <person name="Brown S.J."/>
            <person name="Bucher G."/>
            <person name="Butts T."/>
            <person name="Chaumot A."/>
            <person name="Denell R.E."/>
            <person name="Ferrier D.E."/>
            <person name="Friedrich M."/>
            <person name="Gordon C.M."/>
            <person name="Jindra M."/>
            <person name="Klingler M."/>
            <person name="Lan Q."/>
            <person name="Lattorff H.M."/>
            <person name="Laudet V."/>
            <person name="von Levetsow C."/>
            <person name="Liu Z."/>
            <person name="Lutz R."/>
            <person name="Lynch J.A."/>
            <person name="da Fonseca R.N."/>
            <person name="Posnien N."/>
            <person name="Reuter R."/>
            <person name="Roth S."/>
            <person name="Savard J."/>
            <person name="Schinko J.B."/>
            <person name="Schmitt C."/>
            <person name="Schoppmeier M."/>
            <person name="Schroder R."/>
            <person name="Shippy T.D."/>
            <person name="Simonnet F."/>
            <person name="Marques-Souza H."/>
            <person name="Tautz D."/>
            <person name="Tomoyasu Y."/>
            <person name="Trauner J."/>
            <person name="Van der Zee M."/>
            <person name="Vervoort M."/>
            <person name="Wittkopp N."/>
            <person name="Wimmer E.A."/>
            <person name="Yang X."/>
            <person name="Jones A.K."/>
            <person name="Sattelle D.B."/>
            <person name="Ebert P.R."/>
            <person name="Nelson D."/>
            <person name="Scott J.G."/>
            <person name="Beeman R.W."/>
            <person name="Muthukrishnan S."/>
            <person name="Kramer K.J."/>
            <person name="Arakane Y."/>
            <person name="Beeman R.W."/>
            <person name="Zhu Q."/>
            <person name="Hogenkamp D."/>
            <person name="Dixit R."/>
            <person name="Oppert B."/>
            <person name="Jiang H."/>
            <person name="Zou Z."/>
            <person name="Marshall J."/>
            <person name="Elpidina E."/>
            <person name="Vinokurov K."/>
            <person name="Oppert C."/>
            <person name="Zou Z."/>
            <person name="Evans J."/>
            <person name="Lu Z."/>
            <person name="Zhao P."/>
            <person name="Sumathipala N."/>
            <person name="Altincicek B."/>
            <person name="Vilcinskas A."/>
            <person name="Williams M."/>
            <person name="Hultmark D."/>
            <person name="Hetru C."/>
            <person name="Jiang H."/>
            <person name="Grimmelikhuijzen C.J."/>
            <person name="Hauser F."/>
            <person name="Cazzamali G."/>
            <person name="Williamson M."/>
            <person name="Park Y."/>
            <person name="Li B."/>
            <person name="Tanaka Y."/>
            <person name="Predel R."/>
            <person name="Neupert S."/>
            <person name="Schachtner J."/>
            <person name="Verleyen P."/>
            <person name="Raible F."/>
            <person name="Bork P."/>
            <person name="Friedrich M."/>
            <person name="Walden K.K."/>
            <person name="Robertson H.M."/>
            <person name="Angeli S."/>
            <person name="Foret S."/>
            <person name="Bucher G."/>
            <person name="Schuetz S."/>
            <person name="Maleszka R."/>
            <person name="Wimmer E.A."/>
            <person name="Beeman R.W."/>
            <person name="Lorenzen M."/>
            <person name="Tomoyasu Y."/>
            <person name="Miller S.C."/>
            <person name="Grossmann D."/>
            <person name="Bucher G."/>
        </authorList>
    </citation>
    <scope>NUCLEOTIDE SEQUENCE [LARGE SCALE GENOMIC DNA]</scope>
    <source>
        <strain evidence="2 3">Georgia GA2</strain>
    </source>
</reference>
<evidence type="ECO:0000313" key="2">
    <source>
        <dbReference type="EMBL" id="EFA09653.1"/>
    </source>
</evidence>
<protein>
    <submittedName>
        <fullName evidence="2">Uncharacterized protein</fullName>
    </submittedName>
</protein>
<dbReference type="EMBL" id="KQ971372">
    <property type="protein sequence ID" value="EFA09653.1"/>
    <property type="molecule type" value="Genomic_DNA"/>
</dbReference>
<gene>
    <name evidence="2" type="primary">GLEAN_11779</name>
    <name evidence="2" type="ORF">TcasGA2_TC011779</name>
</gene>
<dbReference type="AlphaFoldDB" id="D6WZS2"/>
<dbReference type="HOGENOM" id="CLU_1770474_0_0_1"/>
<reference evidence="2 3" key="2">
    <citation type="journal article" date="2010" name="Nucleic Acids Res.">
        <title>BeetleBase in 2010: revisions to provide comprehensive genomic information for Tribolium castaneum.</title>
        <authorList>
            <person name="Kim H.S."/>
            <person name="Murphy T."/>
            <person name="Xia J."/>
            <person name="Caragea D."/>
            <person name="Park Y."/>
            <person name="Beeman R.W."/>
            <person name="Lorenzen M.D."/>
            <person name="Butcher S."/>
            <person name="Manak J.R."/>
            <person name="Brown S.J."/>
        </authorList>
    </citation>
    <scope>GENOME REANNOTATION</scope>
    <source>
        <strain evidence="2 3">Georgia GA2</strain>
    </source>
</reference>
<sequence length="147" mass="17490">MHHFICPQEQSKDYRTSALILNEETHRKAPFFPLERTHATFAFFSVHLPVFLRNRIEFIMRVFPWCFVHIITRVVSLLTVRTTHLIILAVPIVYSTNLSTAFDAKRIRVALPFPVCHTLDRSLPHHEKKPRKTKRKSRKRQFLPHLR</sequence>
<dbReference type="Proteomes" id="UP000007266">
    <property type="component" value="Linkage group 9"/>
</dbReference>
<organism evidence="2 3">
    <name type="scientific">Tribolium castaneum</name>
    <name type="common">Red flour beetle</name>
    <dbReference type="NCBI Taxonomy" id="7070"/>
    <lineage>
        <taxon>Eukaryota</taxon>
        <taxon>Metazoa</taxon>
        <taxon>Ecdysozoa</taxon>
        <taxon>Arthropoda</taxon>
        <taxon>Hexapoda</taxon>
        <taxon>Insecta</taxon>
        <taxon>Pterygota</taxon>
        <taxon>Neoptera</taxon>
        <taxon>Endopterygota</taxon>
        <taxon>Coleoptera</taxon>
        <taxon>Polyphaga</taxon>
        <taxon>Cucujiformia</taxon>
        <taxon>Tenebrionidae</taxon>
        <taxon>Tenebrionidae incertae sedis</taxon>
        <taxon>Tribolium</taxon>
    </lineage>
</organism>
<keyword evidence="3" id="KW-1185">Reference proteome</keyword>
<feature type="compositionally biased region" description="Basic residues" evidence="1">
    <location>
        <begin position="126"/>
        <end position="147"/>
    </location>
</feature>
<evidence type="ECO:0000313" key="3">
    <source>
        <dbReference type="Proteomes" id="UP000007266"/>
    </source>
</evidence>
<evidence type="ECO:0000256" key="1">
    <source>
        <dbReference type="SAM" id="MobiDB-lite"/>
    </source>
</evidence>
<proteinExistence type="predicted"/>
<name>D6WZS2_TRICA</name>